<dbReference type="SUPFAM" id="SSF53474">
    <property type="entry name" value="alpha/beta-Hydrolases"/>
    <property type="match status" value="1"/>
</dbReference>
<dbReference type="InterPro" id="IPR000073">
    <property type="entry name" value="AB_hydrolase_1"/>
</dbReference>
<feature type="domain" description="AB hydrolase-1" evidence="1">
    <location>
        <begin position="21"/>
        <end position="139"/>
    </location>
</feature>
<dbReference type="Pfam" id="PF00561">
    <property type="entry name" value="Abhydrolase_1"/>
    <property type="match status" value="1"/>
</dbReference>
<keyword evidence="3" id="KW-1185">Reference proteome</keyword>
<dbReference type="InterPro" id="IPR029058">
    <property type="entry name" value="AB_hydrolase_fold"/>
</dbReference>
<accession>A0A9W8ZJM2</accession>
<reference evidence="2" key="1">
    <citation type="submission" date="2022-10" db="EMBL/GenBank/DDBJ databases">
        <title>Tapping the CABI collections for fungal endophytes: first genome assemblies for Collariella, Neodidymelliopsis, Ascochyta clinopodiicola, Didymella pomorum, Didymosphaeria variabile, Neocosmospora piperis and Neocucurbitaria cava.</title>
        <authorList>
            <person name="Hill R."/>
        </authorList>
    </citation>
    <scope>NUCLEOTIDE SEQUENCE</scope>
    <source>
        <strain evidence="2">IMI 355091</strain>
    </source>
</reference>
<protein>
    <recommendedName>
        <fullName evidence="1">AB hydrolase-1 domain-containing protein</fullName>
    </recommendedName>
</protein>
<evidence type="ECO:0000313" key="3">
    <source>
        <dbReference type="Proteomes" id="UP001140510"/>
    </source>
</evidence>
<sequence length="272" mass="29676">MPELTVPGAVLHYEIFGSGKPLFVFIQGADGRGSVFHPAAKILAAYFTTVCWDRRGYSQSHLVGEQDFQHRLQTDADDAHHLIQYLSPDLGATVFGTSSGAIVAQQLLSSHPQSVGKLISHEPPAFALLPHDQQVQARNFIEHIYTTYRSQGAEAAMQVFTSGLSEGPEAAIMRAAMDATRGDEIRANCMFWFEFELRQYTGSEVDVEGLRREKQKLVLVAGEKSGNGPGVAPIKALGDALQMDMLRIPGGHLGYVVDPAAFVRVVLEILGR</sequence>
<name>A0A9W8ZJM2_9PLEO</name>
<evidence type="ECO:0000313" key="2">
    <source>
        <dbReference type="EMBL" id="KAJ4407187.1"/>
    </source>
</evidence>
<comment type="caution">
    <text evidence="2">The sequence shown here is derived from an EMBL/GenBank/DDBJ whole genome shotgun (WGS) entry which is preliminary data.</text>
</comment>
<dbReference type="PANTHER" id="PTHR46331:SF2">
    <property type="entry name" value="VALACYCLOVIR HYDROLASE"/>
    <property type="match status" value="1"/>
</dbReference>
<dbReference type="Gene3D" id="3.40.50.1820">
    <property type="entry name" value="alpha/beta hydrolase"/>
    <property type="match status" value="1"/>
</dbReference>
<dbReference type="EMBL" id="JAPEVA010000022">
    <property type="protein sequence ID" value="KAJ4407187.1"/>
    <property type="molecule type" value="Genomic_DNA"/>
</dbReference>
<dbReference type="AlphaFoldDB" id="A0A9W8ZJM2"/>
<dbReference type="Proteomes" id="UP001140510">
    <property type="component" value="Unassembled WGS sequence"/>
</dbReference>
<evidence type="ECO:0000259" key="1">
    <source>
        <dbReference type="Pfam" id="PF00561"/>
    </source>
</evidence>
<gene>
    <name evidence="2" type="ORF">N0V91_004069</name>
</gene>
<organism evidence="2 3">
    <name type="scientific">Didymella pomorum</name>
    <dbReference type="NCBI Taxonomy" id="749634"/>
    <lineage>
        <taxon>Eukaryota</taxon>
        <taxon>Fungi</taxon>
        <taxon>Dikarya</taxon>
        <taxon>Ascomycota</taxon>
        <taxon>Pezizomycotina</taxon>
        <taxon>Dothideomycetes</taxon>
        <taxon>Pleosporomycetidae</taxon>
        <taxon>Pleosporales</taxon>
        <taxon>Pleosporineae</taxon>
        <taxon>Didymellaceae</taxon>
        <taxon>Didymella</taxon>
    </lineage>
</organism>
<dbReference type="PANTHER" id="PTHR46331">
    <property type="entry name" value="VALACYCLOVIR HYDROLASE"/>
    <property type="match status" value="1"/>
</dbReference>
<dbReference type="GO" id="GO:0017171">
    <property type="term" value="F:serine hydrolase activity"/>
    <property type="evidence" value="ECO:0007669"/>
    <property type="project" value="TreeGrafter"/>
</dbReference>
<dbReference type="OrthoDB" id="408373at2759"/>
<proteinExistence type="predicted"/>